<comment type="caution">
    <text evidence="3">The sequence shown here is derived from an EMBL/GenBank/DDBJ whole genome shotgun (WGS) entry which is preliminary data.</text>
</comment>
<dbReference type="GO" id="GO:0019748">
    <property type="term" value="P:secondary metabolic process"/>
    <property type="evidence" value="ECO:0007669"/>
    <property type="project" value="TreeGrafter"/>
</dbReference>
<sequence length="579" mass="61814">MIETWEHAMTDRAAVSTAEALRRLTAPGAPFAMEDCDVGGRMMRVYSNAPSTLRDIFFTAMGRPDRPYLYFESDELSYARVHRDAQALAAALHHRFGVRKGDRVAICMRNYPEWALAYWATILLGAIVVPINAWGSGAEMAYVIDHSGSTIVVADDERIERLALHFETLGLRAIVAVRAPDRTGAVIHGFDALVADFQDSAPMPDPGLMPDDDATIFYTSGTTGRPKGAVGSHRNAISCIVSGAFNGALSHMRRTGEILTPDPDMVPPVYLYGGPLFHVGGCNSGLAATMAGGACMVLMYRWNVGQALALIEQLKIGGLGAVPTMVWQMLEHPDFENYDLSSLVSAAIGGAAAGPELHARLEEKLPQVVPATGYGATETSGGCTFNGGLDYAARPAGVGVPTPVLDVKCVDEAGRAVAPGVAGELCLRGPSILRGYWKDAAATATAFRDGWFHSGDIAHIDEEGRITLLDRAKDMIIRGGENVYSIEVEDALMAHDAVLAAGVFGLPDQILGETVAAVVQLAPGSRLAESELQAFAATRLAYFKIPALIATTHDELPKNETGKILKRVLRDEWIAKGAA</sequence>
<dbReference type="InterPro" id="IPR000873">
    <property type="entry name" value="AMP-dep_synth/lig_dom"/>
</dbReference>
<keyword evidence="3" id="KW-0436">Ligase</keyword>
<evidence type="ECO:0000259" key="2">
    <source>
        <dbReference type="Pfam" id="PF13193"/>
    </source>
</evidence>
<dbReference type="PANTHER" id="PTHR24096:SF393">
    <property type="entry name" value="LIGASE, PUTATIVE-RELATED"/>
    <property type="match status" value="1"/>
</dbReference>
<evidence type="ECO:0000259" key="1">
    <source>
        <dbReference type="Pfam" id="PF00501"/>
    </source>
</evidence>
<dbReference type="AlphaFoldDB" id="A0A2S8B1L9"/>
<dbReference type="EMBL" id="PHFW01000003">
    <property type="protein sequence ID" value="PQM26312.1"/>
    <property type="molecule type" value="Genomic_DNA"/>
</dbReference>
<dbReference type="Gene3D" id="3.40.50.980">
    <property type="match status" value="2"/>
</dbReference>
<dbReference type="Gene3D" id="3.30.300.30">
    <property type="match status" value="1"/>
</dbReference>
<dbReference type="SUPFAM" id="SSF56801">
    <property type="entry name" value="Acetyl-CoA synthetase-like"/>
    <property type="match status" value="1"/>
</dbReference>
<reference evidence="4" key="1">
    <citation type="submission" date="2017-11" db="EMBL/GenBank/DDBJ databases">
        <title>The complete genome sequence of Sphingopyxis pomeranensis sp. nov. strain WS5A3p.</title>
        <authorList>
            <person name="Kaminski M.A."/>
        </authorList>
    </citation>
    <scope>NUCLEOTIDE SEQUENCE [LARGE SCALE GENOMIC DNA]</scope>
    <source>
        <strain evidence="4">WS5A3p</strain>
    </source>
</reference>
<keyword evidence="4" id="KW-1185">Reference proteome</keyword>
<dbReference type="GO" id="GO:0016405">
    <property type="term" value="F:CoA-ligase activity"/>
    <property type="evidence" value="ECO:0007669"/>
    <property type="project" value="TreeGrafter"/>
</dbReference>
<feature type="domain" description="AMP-binding enzyme C-terminal" evidence="2">
    <location>
        <begin position="487"/>
        <end position="563"/>
    </location>
</feature>
<accession>A0A2S8B1L9</accession>
<dbReference type="InterPro" id="IPR045851">
    <property type="entry name" value="AMP-bd_C_sf"/>
</dbReference>
<dbReference type="PROSITE" id="PS00455">
    <property type="entry name" value="AMP_BINDING"/>
    <property type="match status" value="1"/>
</dbReference>
<evidence type="ECO:0000313" key="3">
    <source>
        <dbReference type="EMBL" id="PQM26312.1"/>
    </source>
</evidence>
<feature type="domain" description="AMP-dependent synthetase/ligase" evidence="1">
    <location>
        <begin position="60"/>
        <end position="437"/>
    </location>
</feature>
<dbReference type="InterPro" id="IPR025110">
    <property type="entry name" value="AMP-bd_C"/>
</dbReference>
<dbReference type="Pfam" id="PF13193">
    <property type="entry name" value="AMP-binding_C"/>
    <property type="match status" value="1"/>
</dbReference>
<dbReference type="PANTHER" id="PTHR24096">
    <property type="entry name" value="LONG-CHAIN-FATTY-ACID--COA LIGASE"/>
    <property type="match status" value="1"/>
</dbReference>
<gene>
    <name evidence="3" type="ORF">CVO77_14730</name>
</gene>
<dbReference type="Gene3D" id="2.30.38.10">
    <property type="entry name" value="Luciferase, Domain 3"/>
    <property type="match status" value="1"/>
</dbReference>
<name>A0A2S8B1L9_9SPHN</name>
<dbReference type="InterPro" id="IPR020845">
    <property type="entry name" value="AMP-binding_CS"/>
</dbReference>
<organism evidence="3 4">
    <name type="scientific">Sphingopyxis lindanitolerans</name>
    <dbReference type="NCBI Taxonomy" id="2054227"/>
    <lineage>
        <taxon>Bacteria</taxon>
        <taxon>Pseudomonadati</taxon>
        <taxon>Pseudomonadota</taxon>
        <taxon>Alphaproteobacteria</taxon>
        <taxon>Sphingomonadales</taxon>
        <taxon>Sphingomonadaceae</taxon>
        <taxon>Sphingopyxis</taxon>
    </lineage>
</organism>
<dbReference type="RefSeq" id="WP_105999689.1">
    <property type="nucleotide sequence ID" value="NZ_CM009578.1"/>
</dbReference>
<proteinExistence type="predicted"/>
<dbReference type="OrthoDB" id="9803968at2"/>
<dbReference type="Proteomes" id="UP000238954">
    <property type="component" value="Chromosome"/>
</dbReference>
<dbReference type="Pfam" id="PF00501">
    <property type="entry name" value="AMP-binding"/>
    <property type="match status" value="1"/>
</dbReference>
<protein>
    <submittedName>
        <fullName evidence="3">Fatty acid--CoA ligase</fullName>
    </submittedName>
</protein>
<evidence type="ECO:0000313" key="4">
    <source>
        <dbReference type="Proteomes" id="UP000238954"/>
    </source>
</evidence>